<accession>A0A0M4E7J7</accession>
<keyword evidence="2" id="KW-1185">Reference proteome</keyword>
<evidence type="ECO:0000313" key="1">
    <source>
        <dbReference type="EMBL" id="ALC40521.1"/>
    </source>
</evidence>
<dbReference type="OrthoDB" id="7836602at2759"/>
<dbReference type="OMA" id="MWSFEEH"/>
<proteinExistence type="predicted"/>
<dbReference type="Proteomes" id="UP000494163">
    <property type="component" value="Chromosome 2R"/>
</dbReference>
<dbReference type="AlphaFoldDB" id="A0A0M4E7J7"/>
<reference evidence="1 2" key="1">
    <citation type="submission" date="2015-08" db="EMBL/GenBank/DDBJ databases">
        <title>Ancestral chromatin configuration constrains chromatin evolution on differentiating sex chromosomes in Drosophila.</title>
        <authorList>
            <person name="Zhou Q."/>
            <person name="Bachtrog D."/>
        </authorList>
    </citation>
    <scope>NUCLEOTIDE SEQUENCE [LARGE SCALE GENOMIC DNA]</scope>
    <source>
        <tissue evidence="1">Whole larvae</tissue>
    </source>
</reference>
<sequence>MEVPLSDFNLLDLDRELNARALSIEGSKVERYERLNQARIKEPENIYRPEVPEISKYGATVHMEDFTEVQNFTQPECTRLTSKVHWRLNNVRRTEDGEGLEYFYPDVLSSVEHSKTYMLNMDEFLVRQEPYVMKMFVIFSKRTTGEEQTLCYARCLSAPRSWDENTEEFEFPLVTNDSIANEDVDIGILQTTLMTPANIAKALGYILIELSNKAIDNYVTIVSDHGRFNMPEVVPLIDKNLHIPHLLYDIHDLQRSLQNMFSTDCVRCSMRVAHELFDRLSYEKRLRKICNSKLSKNPEAESLLMEYVNKVPLVMRAMWKFKEHREKCISLLNLNNKLAKLYGAHVQSQLPPITYDDCQAGAGLLQLMVFDALWNLTVEREPIVRLKEVTQAQQQQRLLTTNRSLNFNLIA</sequence>
<name>A0A0M4E7J7_DROBS</name>
<dbReference type="EMBL" id="CP012524">
    <property type="protein sequence ID" value="ALC40521.1"/>
    <property type="molecule type" value="Genomic_DNA"/>
</dbReference>
<gene>
    <name evidence="1" type="ORF">Dbus_chr2Rg100</name>
</gene>
<organism evidence="1 2">
    <name type="scientific">Drosophila busckii</name>
    <name type="common">Fruit fly</name>
    <dbReference type="NCBI Taxonomy" id="30019"/>
    <lineage>
        <taxon>Eukaryota</taxon>
        <taxon>Metazoa</taxon>
        <taxon>Ecdysozoa</taxon>
        <taxon>Arthropoda</taxon>
        <taxon>Hexapoda</taxon>
        <taxon>Insecta</taxon>
        <taxon>Pterygota</taxon>
        <taxon>Neoptera</taxon>
        <taxon>Endopterygota</taxon>
        <taxon>Diptera</taxon>
        <taxon>Brachycera</taxon>
        <taxon>Muscomorpha</taxon>
        <taxon>Ephydroidea</taxon>
        <taxon>Drosophilidae</taxon>
        <taxon>Drosophila</taxon>
    </lineage>
</organism>
<evidence type="ECO:0000313" key="2">
    <source>
        <dbReference type="Proteomes" id="UP000494163"/>
    </source>
</evidence>
<protein>
    <submittedName>
        <fullName evidence="1">Maker8</fullName>
    </submittedName>
</protein>